<dbReference type="Gene3D" id="1.10.390.30">
    <property type="entry name" value="Peptidase M60, enhancin-like domain 3"/>
    <property type="match status" value="1"/>
</dbReference>
<dbReference type="Pfam" id="PF13402">
    <property type="entry name" value="Peptidase_M60"/>
    <property type="match status" value="1"/>
</dbReference>
<dbReference type="GO" id="GO:0005576">
    <property type="term" value="C:extracellular region"/>
    <property type="evidence" value="ECO:0007669"/>
    <property type="project" value="InterPro"/>
</dbReference>
<accession>A0A1I0XE29</accession>
<dbReference type="SMART" id="SM00495">
    <property type="entry name" value="ChtBD3"/>
    <property type="match status" value="1"/>
</dbReference>
<dbReference type="Gene3D" id="3.40.390.80">
    <property type="entry name" value="Peptidase M60, enhancin-like domain 2"/>
    <property type="match status" value="1"/>
</dbReference>
<reference evidence="4 5" key="1">
    <citation type="submission" date="2016-10" db="EMBL/GenBank/DDBJ databases">
        <authorList>
            <person name="de Groot N.N."/>
        </authorList>
    </citation>
    <scope>NUCLEOTIDE SEQUENCE [LARGE SCALE GENOMIC DNA]</scope>
    <source>
        <strain evidence="4 5">DSM 12271</strain>
    </source>
</reference>
<evidence type="ECO:0000313" key="4">
    <source>
        <dbReference type="EMBL" id="SFA98686.1"/>
    </source>
</evidence>
<feature type="chain" id="PRO_5011755653" evidence="2">
    <location>
        <begin position="28"/>
        <end position="1177"/>
    </location>
</feature>
<dbReference type="Pfam" id="PF02839">
    <property type="entry name" value="CBM_5_12"/>
    <property type="match status" value="1"/>
</dbReference>
<organism evidence="4 5">
    <name type="scientific">Clostridium frigidicarnis</name>
    <dbReference type="NCBI Taxonomy" id="84698"/>
    <lineage>
        <taxon>Bacteria</taxon>
        <taxon>Bacillati</taxon>
        <taxon>Bacillota</taxon>
        <taxon>Clostridia</taxon>
        <taxon>Eubacteriales</taxon>
        <taxon>Clostridiaceae</taxon>
        <taxon>Clostridium</taxon>
    </lineage>
</organism>
<dbReference type="Proteomes" id="UP000198619">
    <property type="component" value="Unassembled WGS sequence"/>
</dbReference>
<dbReference type="GO" id="GO:0030246">
    <property type="term" value="F:carbohydrate binding"/>
    <property type="evidence" value="ECO:0007669"/>
    <property type="project" value="InterPro"/>
</dbReference>
<proteinExistence type="predicted"/>
<evidence type="ECO:0000256" key="1">
    <source>
        <dbReference type="ARBA" id="ARBA00022801"/>
    </source>
</evidence>
<dbReference type="InterPro" id="IPR031161">
    <property type="entry name" value="Peptidase_M60_dom"/>
</dbReference>
<dbReference type="EMBL" id="FOKI01000008">
    <property type="protein sequence ID" value="SFA98686.1"/>
    <property type="molecule type" value="Genomic_DNA"/>
</dbReference>
<dbReference type="Gene3D" id="2.10.10.20">
    <property type="entry name" value="Carbohydrate-binding module superfamily 5/12"/>
    <property type="match status" value="1"/>
</dbReference>
<feature type="signal peptide" evidence="2">
    <location>
        <begin position="1"/>
        <end position="27"/>
    </location>
</feature>
<dbReference type="OrthoDB" id="1871066at2"/>
<dbReference type="STRING" id="84698.SAMN04488528_100818"/>
<sequence>MKRFSKFLILQLFFMCAICGSAINVYADEVKQKELYTLEDPTWLRKTDFSKGLGHDRQDLGIILPANTQFTIRQTNPNFKGNLKLKLYNDNNQHEISKEFNQTSITVSNPYNSVPFVDTIYGGTEKPKVEYTVTSNMQTLPTYRKGDNEQTFFTQWDKTAAPFALVVDNDFQLLVPQKDKAYMKNMRDFASIDQLILYYRDIFSYYNKLTGISFDTNVKTDKNIPNKYFMKADKSGPGGAYYGGDHTAETSDSVAGFWLSKGWGALHEIGHGYQDTFNHGEVWNNIYAHSFQKKDPDVNIYTNGWLYDYGRKSTVDYTVNKLWHQNKSAFNTWGLREQLYGHVLLKDKAGEDSFAHLNQEGRKLANTIGFNKSDYKQFDLISKYYGEISKLDFTPVIESFGGEMTSWQKEQNRYKNYKPVAPLNEVVPDSQVGQIQQSLKLETPLSLVTTDDLATTGLKGNVTLNFKIDDFNQIKNQTLYLMNGEKEVKKITITDPSLSLGQLPVGIYTIYTTNTDDKSYTLDTHYLRVKDATNNVSLNYSLRAKSSLVNQEIDFLGISDNLFATATVDLENQRLNIKVNNKDPHFYFPSDKYPFYAKIEILDQNNNVTYTRLITGTNEKLETSSQILKEGYKIRINHLEPSRLKIRDNKTALNNVKTNTLLVTNQGLKNEILNQNLNQELAQRIDAFASKIYAEQLMAKSDCAESKIELKLAIDALVEPLKTQMLTKYKDLLPKPTTNKENPNEGSAFTFDFKGYSDKQFAKLDLDLKNLTSKLTVENIKTHYYFNDSYASILIQDEKGQTIFDKDFIGNEVNDALTKDIPLKEGYYLTVKHREFKGRLFITNENNNLLLDINSVNSYKISKNELKSIDPGTIPKPNNNAYVGKNFKFTFKGAEEWLFAELNLDLSSNQAKIDIKNGDAHYLVTDSYASILIRDAEGNTVYTKDFIGNKVNQASIQNISIKPNYYITIKHKEPNINNRLLITNTDNKLELDKDKSITYKITDTGLVKSSEDEIKKLPLKYVVNFDDTKTITSDLQITGECVSGNKVTNIEINVNGAKYAAERSMLSDPQNKYAGYDLSQGAFKIDLNWSNWSDNPYSYKIIVTTEDGQKTTIKEGTLIVKKQSGGTEQINEWKPGTSYKPGNIVTYNGYKYKCIQAHTAIYSWEPKVTPALWGRIA</sequence>
<dbReference type="InterPro" id="IPR042279">
    <property type="entry name" value="Pep_M60_3"/>
</dbReference>
<dbReference type="InterPro" id="IPR036573">
    <property type="entry name" value="CBM_sf_5/12"/>
</dbReference>
<evidence type="ECO:0000259" key="3">
    <source>
        <dbReference type="PROSITE" id="PS51723"/>
    </source>
</evidence>
<feature type="domain" description="Peptidase M60" evidence="3">
    <location>
        <begin position="55"/>
        <end position="350"/>
    </location>
</feature>
<dbReference type="CDD" id="cd12214">
    <property type="entry name" value="ChiA1_BD"/>
    <property type="match status" value="1"/>
</dbReference>
<gene>
    <name evidence="4" type="ORF">SAMN04488528_100818</name>
</gene>
<dbReference type="Pfam" id="PF03272">
    <property type="entry name" value="Mucin_bdg"/>
    <property type="match status" value="3"/>
</dbReference>
<dbReference type="PROSITE" id="PS51723">
    <property type="entry name" value="PEPTIDASE_M60"/>
    <property type="match status" value="1"/>
</dbReference>
<keyword evidence="1" id="KW-0378">Hydrolase</keyword>
<dbReference type="AlphaFoldDB" id="A0A1I0XE29"/>
<name>A0A1I0XE29_9CLOT</name>
<protein>
    <submittedName>
        <fullName evidence="4">Carbohydrate binding domain-containing protein</fullName>
    </submittedName>
</protein>
<evidence type="ECO:0000256" key="2">
    <source>
        <dbReference type="SAM" id="SignalP"/>
    </source>
</evidence>
<keyword evidence="2" id="KW-0732">Signal</keyword>
<dbReference type="SMART" id="SM01276">
    <property type="entry name" value="M60-like"/>
    <property type="match status" value="1"/>
</dbReference>
<dbReference type="RefSeq" id="WP_090039917.1">
    <property type="nucleotide sequence ID" value="NZ_FOKI01000008.1"/>
</dbReference>
<dbReference type="InterPro" id="IPR004954">
    <property type="entry name" value="Mucin-bd"/>
</dbReference>
<evidence type="ECO:0000313" key="5">
    <source>
        <dbReference type="Proteomes" id="UP000198619"/>
    </source>
</evidence>
<dbReference type="InterPro" id="IPR003610">
    <property type="entry name" value="CBM5/12"/>
</dbReference>
<dbReference type="SUPFAM" id="SSF51055">
    <property type="entry name" value="Carbohydrate binding domain"/>
    <property type="match status" value="1"/>
</dbReference>
<dbReference type="GO" id="GO:0004553">
    <property type="term" value="F:hydrolase activity, hydrolyzing O-glycosyl compounds"/>
    <property type="evidence" value="ECO:0007669"/>
    <property type="project" value="InterPro"/>
</dbReference>
<dbReference type="GO" id="GO:0005975">
    <property type="term" value="P:carbohydrate metabolic process"/>
    <property type="evidence" value="ECO:0007669"/>
    <property type="project" value="InterPro"/>
</dbReference>
<keyword evidence="5" id="KW-1185">Reference proteome</keyword>